<dbReference type="Proteomes" id="UP000606172">
    <property type="component" value="Unassembled WGS sequence"/>
</dbReference>
<comment type="caution">
    <text evidence="1">The sequence shown here is derived from an EMBL/GenBank/DDBJ whole genome shotgun (WGS) entry which is preliminary data.</text>
</comment>
<dbReference type="EMBL" id="BOOW01000002">
    <property type="protein sequence ID" value="GII89864.1"/>
    <property type="molecule type" value="Genomic_DNA"/>
</dbReference>
<proteinExistence type="predicted"/>
<sequence>MLGDQPDGPPQIFAVVGSAPMCGAEISRMSVDLSVSIPRPVLLGVALENAAGVMQSVPGTRVCAVKFGRGKRMYPGYRQ</sequence>
<evidence type="ECO:0000313" key="1">
    <source>
        <dbReference type="EMBL" id="GII89864.1"/>
    </source>
</evidence>
<protein>
    <submittedName>
        <fullName evidence="1">Uncharacterized protein</fullName>
    </submittedName>
</protein>
<accession>A0A919RCB3</accession>
<evidence type="ECO:0000313" key="2">
    <source>
        <dbReference type="Proteomes" id="UP000606172"/>
    </source>
</evidence>
<keyword evidence="2" id="KW-1185">Reference proteome</keyword>
<gene>
    <name evidence="1" type="ORF">Ssi02_00950</name>
</gene>
<organism evidence="1 2">
    <name type="scientific">Sinosporangium siamense</name>
    <dbReference type="NCBI Taxonomy" id="1367973"/>
    <lineage>
        <taxon>Bacteria</taxon>
        <taxon>Bacillati</taxon>
        <taxon>Actinomycetota</taxon>
        <taxon>Actinomycetes</taxon>
        <taxon>Streptosporangiales</taxon>
        <taxon>Streptosporangiaceae</taxon>
        <taxon>Sinosporangium</taxon>
    </lineage>
</organism>
<dbReference type="AlphaFoldDB" id="A0A919RCB3"/>
<name>A0A919RCB3_9ACTN</name>
<reference evidence="1" key="1">
    <citation type="submission" date="2021-01" db="EMBL/GenBank/DDBJ databases">
        <title>Whole genome shotgun sequence of Sinosporangium siamense NBRC 109515.</title>
        <authorList>
            <person name="Komaki H."/>
            <person name="Tamura T."/>
        </authorList>
    </citation>
    <scope>NUCLEOTIDE SEQUENCE</scope>
    <source>
        <strain evidence="1">NBRC 109515</strain>
    </source>
</reference>